<dbReference type="AlphaFoldDB" id="A0A0L0MYW9"/>
<protein>
    <recommendedName>
        <fullName evidence="2">NmrA-like domain-containing protein</fullName>
    </recommendedName>
</protein>
<dbReference type="SUPFAM" id="SSF51735">
    <property type="entry name" value="NAD(P)-binding Rossmann-fold domains"/>
    <property type="match status" value="1"/>
</dbReference>
<feature type="compositionally biased region" description="Basic and acidic residues" evidence="1">
    <location>
        <begin position="170"/>
        <end position="193"/>
    </location>
</feature>
<dbReference type="InterPro" id="IPR008030">
    <property type="entry name" value="NmrA-like"/>
</dbReference>
<name>A0A0L0MYW9_TOLOC</name>
<dbReference type="Proteomes" id="UP000036947">
    <property type="component" value="Unassembled WGS sequence"/>
</dbReference>
<evidence type="ECO:0000256" key="1">
    <source>
        <dbReference type="SAM" id="MobiDB-lite"/>
    </source>
</evidence>
<comment type="caution">
    <text evidence="3">The sequence shown here is derived from an EMBL/GenBank/DDBJ whole genome shotgun (WGS) entry which is preliminary data.</text>
</comment>
<evidence type="ECO:0000313" key="4">
    <source>
        <dbReference type="Proteomes" id="UP000036947"/>
    </source>
</evidence>
<dbReference type="EMBL" id="LFRF01000044">
    <property type="protein sequence ID" value="KND87004.1"/>
    <property type="molecule type" value="Genomic_DNA"/>
</dbReference>
<reference evidence="3 4" key="1">
    <citation type="journal article" date="2015" name="BMC Genomics">
        <title>The genome of the truffle-parasite Tolypocladium ophioglossoides and the evolution of antifungal peptaibiotics.</title>
        <authorList>
            <person name="Quandt C.A."/>
            <person name="Bushley K.E."/>
            <person name="Spatafora J.W."/>
        </authorList>
    </citation>
    <scope>NUCLEOTIDE SEQUENCE [LARGE SCALE GENOMIC DNA]</scope>
    <source>
        <strain evidence="3 4">CBS 100239</strain>
    </source>
</reference>
<gene>
    <name evidence="3" type="ORF">TOPH_08391</name>
</gene>
<keyword evidence="4" id="KW-1185">Reference proteome</keyword>
<feature type="domain" description="NmrA-like" evidence="2">
    <location>
        <begin position="23"/>
        <end position="141"/>
    </location>
</feature>
<organism evidence="3 4">
    <name type="scientific">Tolypocladium ophioglossoides (strain CBS 100239)</name>
    <name type="common">Snaketongue truffleclub</name>
    <name type="synonym">Elaphocordyceps ophioglossoides</name>
    <dbReference type="NCBI Taxonomy" id="1163406"/>
    <lineage>
        <taxon>Eukaryota</taxon>
        <taxon>Fungi</taxon>
        <taxon>Dikarya</taxon>
        <taxon>Ascomycota</taxon>
        <taxon>Pezizomycotina</taxon>
        <taxon>Sordariomycetes</taxon>
        <taxon>Hypocreomycetidae</taxon>
        <taxon>Hypocreales</taxon>
        <taxon>Ophiocordycipitaceae</taxon>
        <taxon>Tolypocladium</taxon>
    </lineage>
</organism>
<dbReference type="Gene3D" id="3.40.50.720">
    <property type="entry name" value="NAD(P)-binding Rossmann-like Domain"/>
    <property type="match status" value="1"/>
</dbReference>
<dbReference type="OrthoDB" id="2747330at2759"/>
<feature type="region of interest" description="Disordered" evidence="1">
    <location>
        <begin position="162"/>
        <end position="196"/>
    </location>
</feature>
<proteinExistence type="predicted"/>
<dbReference type="Pfam" id="PF05368">
    <property type="entry name" value="NmrA"/>
    <property type="match status" value="1"/>
</dbReference>
<sequence length="270" mass="28729">MPLSGPNLAALNRENGGQSENMTDCVLVIGAGELGLCVLEGLAAHPLRKNTRVSVLLRQATLDSTVAEKKKLTQRIQALNVRFEAADVVLASVTYLADIFSRYDAVMSCSGMELPAGTQTKLARAALEGEVKRYFPPSVRHGLRRHRGGIFAGPMVEDASVSWSSTGGRLRGERGWRGDVDGSREGVPARDEADGSDDVVQVPIQRASASCHAAFAVQRMPSDTGWPQRISPDAPHATHPHAIEVRVGSSPRGIFTSGHTTCGSAVAVRA</sequence>
<accession>A0A0L0MYW9</accession>
<evidence type="ECO:0000259" key="2">
    <source>
        <dbReference type="Pfam" id="PF05368"/>
    </source>
</evidence>
<dbReference type="InterPro" id="IPR036291">
    <property type="entry name" value="NAD(P)-bd_dom_sf"/>
</dbReference>
<evidence type="ECO:0000313" key="3">
    <source>
        <dbReference type="EMBL" id="KND87004.1"/>
    </source>
</evidence>